<keyword evidence="3" id="KW-1185">Reference proteome</keyword>
<evidence type="ECO:0000313" key="3">
    <source>
        <dbReference type="Proteomes" id="UP001385892"/>
    </source>
</evidence>
<organism evidence="2 3">
    <name type="scientific">Variovorax rhizosphaerae</name>
    <dbReference type="NCBI Taxonomy" id="1836200"/>
    <lineage>
        <taxon>Bacteria</taxon>
        <taxon>Pseudomonadati</taxon>
        <taxon>Pseudomonadota</taxon>
        <taxon>Betaproteobacteria</taxon>
        <taxon>Burkholderiales</taxon>
        <taxon>Comamonadaceae</taxon>
        <taxon>Variovorax</taxon>
    </lineage>
</organism>
<reference evidence="2 3" key="1">
    <citation type="submission" date="2024-03" db="EMBL/GenBank/DDBJ databases">
        <title>Novel species of the genus Variovorax.</title>
        <authorList>
            <person name="Liu Q."/>
            <person name="Xin Y.-H."/>
        </authorList>
    </citation>
    <scope>NUCLEOTIDE SEQUENCE [LARGE SCALE GENOMIC DNA]</scope>
    <source>
        <strain evidence="2 3">KACC 18900</strain>
    </source>
</reference>
<name>A0ABU8WTV7_9BURK</name>
<proteinExistence type="predicted"/>
<comment type="caution">
    <text evidence="2">The sequence shown here is derived from an EMBL/GenBank/DDBJ whole genome shotgun (WGS) entry which is preliminary data.</text>
</comment>
<gene>
    <name evidence="2" type="ORF">WKW82_30345</name>
</gene>
<protein>
    <submittedName>
        <fullName evidence="2">Uncharacterized protein</fullName>
    </submittedName>
</protein>
<sequence length="307" mass="32705">MTVQSRDPSADPLYARPLPERPSYATGMMLAAQDFSDEQTYHRGRLARALAQLSGNGTLAGLRVHYEPEVIGGDAPHPEEIVVDPGVAVDRLGRLIEVPRPACLRLVPWFTQQAAVQGGDAMRLASYDNLARFASVRRQADATPLPAAAVVADVYLRFIACAHGYTPSFATGPYDALDAVSVSRLRDAYEVVMTLRAGLSNTNSGLPLQGADLSGQSPADRRAATQDAVLAAYPATGRSGSTDPLDPLPEHPLVFDHSAVFLARLFMPVQALVATGAPLRSAEAPQVDNFGRRFLPAVNLLANAIGL</sequence>
<feature type="region of interest" description="Disordered" evidence="1">
    <location>
        <begin position="1"/>
        <end position="20"/>
    </location>
</feature>
<evidence type="ECO:0000313" key="2">
    <source>
        <dbReference type="EMBL" id="MEJ8850976.1"/>
    </source>
</evidence>
<dbReference type="EMBL" id="JBBKZT010000018">
    <property type="protein sequence ID" value="MEJ8850976.1"/>
    <property type="molecule type" value="Genomic_DNA"/>
</dbReference>
<dbReference type="RefSeq" id="WP_340346468.1">
    <property type="nucleotide sequence ID" value="NZ_JBBKZT010000018.1"/>
</dbReference>
<evidence type="ECO:0000256" key="1">
    <source>
        <dbReference type="SAM" id="MobiDB-lite"/>
    </source>
</evidence>
<dbReference type="Proteomes" id="UP001385892">
    <property type="component" value="Unassembled WGS sequence"/>
</dbReference>
<accession>A0ABU8WTV7</accession>